<gene>
    <name evidence="1" type="ORF">CALMAC_LOCUS8573</name>
</gene>
<protein>
    <submittedName>
        <fullName evidence="1">Uncharacterized protein</fullName>
    </submittedName>
</protein>
<sequence>MKDFDFLDDDMKLSIWWSVEYGIPRRIYHRPNYFKKLDELSFFKRLTSIL</sequence>
<feature type="non-terminal residue" evidence="1">
    <location>
        <position position="50"/>
    </location>
</feature>
<organism evidence="1 2">
    <name type="scientific">Callosobruchus maculatus</name>
    <name type="common">Southern cowpea weevil</name>
    <name type="synonym">Pulse bruchid</name>
    <dbReference type="NCBI Taxonomy" id="64391"/>
    <lineage>
        <taxon>Eukaryota</taxon>
        <taxon>Metazoa</taxon>
        <taxon>Ecdysozoa</taxon>
        <taxon>Arthropoda</taxon>
        <taxon>Hexapoda</taxon>
        <taxon>Insecta</taxon>
        <taxon>Pterygota</taxon>
        <taxon>Neoptera</taxon>
        <taxon>Endopterygota</taxon>
        <taxon>Coleoptera</taxon>
        <taxon>Polyphaga</taxon>
        <taxon>Cucujiformia</taxon>
        <taxon>Chrysomeloidea</taxon>
        <taxon>Chrysomelidae</taxon>
        <taxon>Bruchinae</taxon>
        <taxon>Bruchini</taxon>
        <taxon>Callosobruchus</taxon>
    </lineage>
</organism>
<keyword evidence="2" id="KW-1185">Reference proteome</keyword>
<dbReference type="Proteomes" id="UP000410492">
    <property type="component" value="Unassembled WGS sequence"/>
</dbReference>
<proteinExistence type="predicted"/>
<reference evidence="1 2" key="1">
    <citation type="submission" date="2019-01" db="EMBL/GenBank/DDBJ databases">
        <authorList>
            <person name="Sayadi A."/>
        </authorList>
    </citation>
    <scope>NUCLEOTIDE SEQUENCE [LARGE SCALE GENOMIC DNA]</scope>
</reference>
<evidence type="ECO:0000313" key="2">
    <source>
        <dbReference type="Proteomes" id="UP000410492"/>
    </source>
</evidence>
<accession>A0A653CFK3</accession>
<dbReference type="EMBL" id="CAACVG010007664">
    <property type="protein sequence ID" value="VEN46506.1"/>
    <property type="molecule type" value="Genomic_DNA"/>
</dbReference>
<name>A0A653CFK3_CALMS</name>
<evidence type="ECO:0000313" key="1">
    <source>
        <dbReference type="EMBL" id="VEN46506.1"/>
    </source>
</evidence>
<dbReference type="AlphaFoldDB" id="A0A653CFK3"/>